<name>A0A1Y6CYE1_9GAMM</name>
<proteinExistence type="predicted"/>
<keyword evidence="2" id="KW-1133">Transmembrane helix</keyword>
<keyword evidence="2" id="KW-0812">Transmembrane</keyword>
<dbReference type="STRING" id="1760988.SAMN02949497_3053"/>
<protein>
    <submittedName>
        <fullName evidence="3">Uncharacterized protein</fullName>
    </submittedName>
</protein>
<accession>A0A1Y6CYE1</accession>
<gene>
    <name evidence="3" type="ORF">SAMN02949497_3053</name>
</gene>
<keyword evidence="4" id="KW-1185">Reference proteome</keyword>
<keyword evidence="2" id="KW-0472">Membrane</keyword>
<feature type="region of interest" description="Disordered" evidence="1">
    <location>
        <begin position="48"/>
        <end position="79"/>
    </location>
</feature>
<sequence>MPRNKTSPDYWPFLVGLNFLLLLIYLAVFLLAVYASIKPAKAYDFPWQDKPAEEPPPPKIQPAPTRDKAPLPPQVQPYKIPRFGGREGDDFRHISPIKLSKEIDADSLFKTVVNCFPERPKWGLEIKAVAGGRYTENNTVSTFDTAGLSRYYAGIVAEMPLYSADEQFRMREQEAKRRGEVAANVAALLKALADRDRALRMIGIGESVEARSQERVQAGIAPAEEQIGYLKEVATAAGDLDAARAAIVAARLALAGQCRDEIYDQVNNYLVEVTR</sequence>
<dbReference type="EMBL" id="FXAM01000001">
    <property type="protein sequence ID" value="SMF95679.1"/>
    <property type="molecule type" value="Genomic_DNA"/>
</dbReference>
<dbReference type="RefSeq" id="WP_125468958.1">
    <property type="nucleotide sequence ID" value="NZ_FXAM01000001.1"/>
</dbReference>
<dbReference type="AlphaFoldDB" id="A0A1Y6CYE1"/>
<dbReference type="Proteomes" id="UP000192923">
    <property type="component" value="Unassembled WGS sequence"/>
</dbReference>
<feature type="transmembrane region" description="Helical" evidence="2">
    <location>
        <begin position="12"/>
        <end position="35"/>
    </location>
</feature>
<dbReference type="OrthoDB" id="6400154at2"/>
<evidence type="ECO:0000313" key="3">
    <source>
        <dbReference type="EMBL" id="SMF95679.1"/>
    </source>
</evidence>
<organism evidence="3 4">
    <name type="scientific">Methylomagnum ishizawai</name>
    <dbReference type="NCBI Taxonomy" id="1760988"/>
    <lineage>
        <taxon>Bacteria</taxon>
        <taxon>Pseudomonadati</taxon>
        <taxon>Pseudomonadota</taxon>
        <taxon>Gammaproteobacteria</taxon>
        <taxon>Methylococcales</taxon>
        <taxon>Methylococcaceae</taxon>
        <taxon>Methylomagnum</taxon>
    </lineage>
</organism>
<evidence type="ECO:0000256" key="1">
    <source>
        <dbReference type="SAM" id="MobiDB-lite"/>
    </source>
</evidence>
<evidence type="ECO:0000256" key="2">
    <source>
        <dbReference type="SAM" id="Phobius"/>
    </source>
</evidence>
<reference evidence="3 4" key="1">
    <citation type="submission" date="2016-12" db="EMBL/GenBank/DDBJ databases">
        <authorList>
            <person name="Song W.-J."/>
            <person name="Kurnit D.M."/>
        </authorList>
    </citation>
    <scope>NUCLEOTIDE SEQUENCE [LARGE SCALE GENOMIC DNA]</scope>
    <source>
        <strain evidence="3 4">175</strain>
    </source>
</reference>
<evidence type="ECO:0000313" key="4">
    <source>
        <dbReference type="Proteomes" id="UP000192923"/>
    </source>
</evidence>